<evidence type="ECO:0000313" key="2">
    <source>
        <dbReference type="EMBL" id="CRG86127.1"/>
    </source>
</evidence>
<gene>
    <name evidence="2" type="ORF">PISL3812_03130</name>
</gene>
<organism evidence="2 3">
    <name type="scientific">Talaromyces islandicus</name>
    <name type="common">Penicillium islandicum</name>
    <dbReference type="NCBI Taxonomy" id="28573"/>
    <lineage>
        <taxon>Eukaryota</taxon>
        <taxon>Fungi</taxon>
        <taxon>Dikarya</taxon>
        <taxon>Ascomycota</taxon>
        <taxon>Pezizomycotina</taxon>
        <taxon>Eurotiomycetes</taxon>
        <taxon>Eurotiomycetidae</taxon>
        <taxon>Eurotiales</taxon>
        <taxon>Trichocomaceae</taxon>
        <taxon>Talaromyces</taxon>
        <taxon>Talaromyces sect. Islandici</taxon>
    </lineage>
</organism>
<reference evidence="2 3" key="1">
    <citation type="submission" date="2015-04" db="EMBL/GenBank/DDBJ databases">
        <authorList>
            <person name="Syromyatnikov M.Y."/>
            <person name="Popov V.N."/>
        </authorList>
    </citation>
    <scope>NUCLEOTIDE SEQUENCE [LARGE SCALE GENOMIC DNA]</scope>
    <source>
        <strain evidence="2">WF-38-12</strain>
    </source>
</reference>
<feature type="compositionally biased region" description="Low complexity" evidence="1">
    <location>
        <begin position="236"/>
        <end position="253"/>
    </location>
</feature>
<dbReference type="AlphaFoldDB" id="A0A0U1LRU7"/>
<sequence>MAATMSATLSFPFQASMDGPGPVEGYDELNGFDFNMYYEMPSPDLEEEECQSVATFNPRWDSLPSNQELSMMATQRLSMMAAQRETVPQEPALVEDADKEVLLSETSPPLLDVPRAVRLPIPSRPRFYSTPITDDDASTTPVLLYGLEQPSEYAPAPRRRLAAFRPVSFIGGGAAPTSRPLSSYRNQPSSSRTYQSPASREPRSSTPLKRLSTLIENASHQVHSTVSSRAPSGATIEESIASSTSSASTSRSRVTLATVESDGATAPSPPLSGSPASSIRDAPASAEPSKAVIDPHPVPTVARAATSIVDLPSENRSNMPPAPPPKPIRRKTAPDMSSSIESRPSTATTKPRVPASFSSVAKMSLPKLPSLSHRVRENIGTQSPKPTHKSAVPNTTASHILDQSLTRPLPPSPPPHDYTTRSFTPEIQPDDIPSHTNYDQRATATTARSSSSRPTGIRRVTNGDSRTGFWKPSNNQSHQEQSQSQSQSQSQRGRGHRRPEQTTRAKSSSRITRVFSQFGT</sequence>
<feature type="compositionally biased region" description="Polar residues" evidence="1">
    <location>
        <begin position="335"/>
        <end position="349"/>
    </location>
</feature>
<accession>A0A0U1LRU7</accession>
<feature type="compositionally biased region" description="Low complexity" evidence="1">
    <location>
        <begin position="441"/>
        <end position="453"/>
    </location>
</feature>
<evidence type="ECO:0000256" key="1">
    <source>
        <dbReference type="SAM" id="MobiDB-lite"/>
    </source>
</evidence>
<feature type="compositionally biased region" description="Polar residues" evidence="1">
    <location>
        <begin position="392"/>
        <end position="406"/>
    </location>
</feature>
<dbReference type="Proteomes" id="UP000054383">
    <property type="component" value="Unassembled WGS sequence"/>
</dbReference>
<feature type="compositionally biased region" description="Low complexity" evidence="1">
    <location>
        <begin position="473"/>
        <end position="491"/>
    </location>
</feature>
<keyword evidence="3" id="KW-1185">Reference proteome</keyword>
<protein>
    <submittedName>
        <fullName evidence="2">Uncharacterized protein</fullName>
    </submittedName>
</protein>
<feature type="compositionally biased region" description="Polar residues" evidence="1">
    <location>
        <begin position="179"/>
        <end position="198"/>
    </location>
</feature>
<dbReference type="EMBL" id="CVMT01000002">
    <property type="protein sequence ID" value="CRG86127.1"/>
    <property type="molecule type" value="Genomic_DNA"/>
</dbReference>
<feature type="region of interest" description="Disordered" evidence="1">
    <location>
        <begin position="169"/>
        <end position="520"/>
    </location>
</feature>
<feature type="compositionally biased region" description="Polar residues" evidence="1">
    <location>
        <begin position="214"/>
        <end position="230"/>
    </location>
</feature>
<name>A0A0U1LRU7_TALIS</name>
<evidence type="ECO:0000313" key="3">
    <source>
        <dbReference type="Proteomes" id="UP000054383"/>
    </source>
</evidence>
<feature type="compositionally biased region" description="Polar residues" evidence="1">
    <location>
        <begin position="504"/>
        <end position="520"/>
    </location>
</feature>
<proteinExistence type="predicted"/>
<dbReference type="OrthoDB" id="4227585at2759"/>